<dbReference type="InterPro" id="IPR045005">
    <property type="entry name" value="BPM1-6"/>
</dbReference>
<evidence type="ECO:0000256" key="1">
    <source>
        <dbReference type="ARBA" id="ARBA00004906"/>
    </source>
</evidence>
<protein>
    <submittedName>
        <fullName evidence="4">TD and POZ domain-containing protein 2</fullName>
    </submittedName>
</protein>
<dbReference type="InterPro" id="IPR056423">
    <property type="entry name" value="BACK_BPM_SPOP"/>
</dbReference>
<dbReference type="SUPFAM" id="SSF54695">
    <property type="entry name" value="POZ domain"/>
    <property type="match status" value="1"/>
</dbReference>
<sequence>MNPIRATKRIKIAEELPEGSMLPENIRRPGETNEMADVKFIVEGEIFSAHRAVLGARLAVFKAELSESDSAAEREEVIPIMDMQAAVFKLLLEFMYTDNLPEDALFEIIQGLMVAANKYALEGLVVRCQQRLIKNLTLDTGTDYLIFADQNGFSKLKKECLQFLSKEDIIRKLALSLKHGLMGVNHPSLLHELREVYESRTLF</sequence>
<dbReference type="Proteomes" id="UP001140206">
    <property type="component" value="Chromosome 2"/>
</dbReference>
<dbReference type="PANTHER" id="PTHR26379">
    <property type="entry name" value="BTB/POZ AND MATH DOMAIN-CONTAINING PROTEIN 1"/>
    <property type="match status" value="1"/>
</dbReference>
<dbReference type="Gene3D" id="6.10.250.3030">
    <property type="match status" value="1"/>
</dbReference>
<proteinExistence type="inferred from homology"/>
<organism evidence="4 5">
    <name type="scientific">Rhynchospora pubera</name>
    <dbReference type="NCBI Taxonomy" id="906938"/>
    <lineage>
        <taxon>Eukaryota</taxon>
        <taxon>Viridiplantae</taxon>
        <taxon>Streptophyta</taxon>
        <taxon>Embryophyta</taxon>
        <taxon>Tracheophyta</taxon>
        <taxon>Spermatophyta</taxon>
        <taxon>Magnoliopsida</taxon>
        <taxon>Liliopsida</taxon>
        <taxon>Poales</taxon>
        <taxon>Cyperaceae</taxon>
        <taxon>Cyperoideae</taxon>
        <taxon>Rhynchosporeae</taxon>
        <taxon>Rhynchospora</taxon>
    </lineage>
</organism>
<dbReference type="SMART" id="SM00225">
    <property type="entry name" value="BTB"/>
    <property type="match status" value="1"/>
</dbReference>
<dbReference type="AlphaFoldDB" id="A0AAV8FTA6"/>
<gene>
    <name evidence="4" type="ORF">LUZ62_046210</name>
</gene>
<comment type="similarity">
    <text evidence="2">Belongs to the Tdpoz family.</text>
</comment>
<evidence type="ECO:0000256" key="2">
    <source>
        <dbReference type="ARBA" id="ARBA00010846"/>
    </source>
</evidence>
<dbReference type="Gene3D" id="3.30.710.10">
    <property type="entry name" value="Potassium Channel Kv1.1, Chain A"/>
    <property type="match status" value="1"/>
</dbReference>
<dbReference type="Pfam" id="PF24570">
    <property type="entry name" value="BACK_BPM_SPOP"/>
    <property type="match status" value="1"/>
</dbReference>
<feature type="domain" description="BTB" evidence="3">
    <location>
        <begin position="36"/>
        <end position="104"/>
    </location>
</feature>
<reference evidence="4" key="1">
    <citation type="submission" date="2022-08" db="EMBL/GenBank/DDBJ databases">
        <authorList>
            <person name="Marques A."/>
        </authorList>
    </citation>
    <scope>NUCLEOTIDE SEQUENCE</scope>
    <source>
        <strain evidence="4">RhyPub2mFocal</strain>
        <tissue evidence="4">Leaves</tissue>
    </source>
</reference>
<evidence type="ECO:0000313" key="5">
    <source>
        <dbReference type="Proteomes" id="UP001140206"/>
    </source>
</evidence>
<dbReference type="InterPro" id="IPR000210">
    <property type="entry name" value="BTB/POZ_dom"/>
</dbReference>
<dbReference type="EMBL" id="JAMFTS010000002">
    <property type="protein sequence ID" value="KAJ4794964.1"/>
    <property type="molecule type" value="Genomic_DNA"/>
</dbReference>
<dbReference type="PROSITE" id="PS50097">
    <property type="entry name" value="BTB"/>
    <property type="match status" value="1"/>
</dbReference>
<dbReference type="InterPro" id="IPR011333">
    <property type="entry name" value="SKP1/BTB/POZ_sf"/>
</dbReference>
<name>A0AAV8FTA6_9POAL</name>
<dbReference type="PANTHER" id="PTHR26379:SF469">
    <property type="entry name" value="MAB1"/>
    <property type="match status" value="1"/>
</dbReference>
<accession>A0AAV8FTA6</accession>
<comment type="caution">
    <text evidence="4">The sequence shown here is derived from an EMBL/GenBank/DDBJ whole genome shotgun (WGS) entry which is preliminary data.</text>
</comment>
<keyword evidence="5" id="KW-1185">Reference proteome</keyword>
<dbReference type="GO" id="GO:0016567">
    <property type="term" value="P:protein ubiquitination"/>
    <property type="evidence" value="ECO:0007669"/>
    <property type="project" value="InterPro"/>
</dbReference>
<evidence type="ECO:0000259" key="3">
    <source>
        <dbReference type="PROSITE" id="PS50097"/>
    </source>
</evidence>
<comment type="pathway">
    <text evidence="1">Protein modification; protein ubiquitination.</text>
</comment>
<evidence type="ECO:0000313" key="4">
    <source>
        <dbReference type="EMBL" id="KAJ4794964.1"/>
    </source>
</evidence>
<dbReference type="Pfam" id="PF00651">
    <property type="entry name" value="BTB"/>
    <property type="match status" value="1"/>
</dbReference>